<dbReference type="OrthoDB" id="2016582at2759"/>
<sequence>MMVLFVVVTCKEAHLQVFSVIDQVGPSLGVHLSREKSLMYVPSDEDVSTNVLPPEIPVTQDGFILGAPVGSDSFCQSFALKQVSKVKSSIWLLSKLEDCHIEFAVLRSCLLLPKLMFLLHSCPTSVIDDAIVACDVVLRSAVSELVSTHMCVWSWLKATLPVTLGGLGIHLAPSHAPAALIASVSQSALLVTQLLGQDPPPLPFLGFAVSFFFHCWSV</sequence>
<reference evidence="1" key="1">
    <citation type="submission" date="2017-05" db="UniProtKB">
        <authorList>
            <consortium name="EnsemblMetazoa"/>
        </authorList>
    </citation>
    <scope>IDENTIFICATION</scope>
</reference>
<dbReference type="InParanoid" id="A0A1X7UDB0"/>
<dbReference type="PANTHER" id="PTHR48462:SF1">
    <property type="entry name" value="PROTEIN, PUTATIVE-RELATED"/>
    <property type="match status" value="1"/>
</dbReference>
<name>A0A1X7UDB0_AMPQE</name>
<dbReference type="PANTHER" id="PTHR48462">
    <property type="entry name" value="PROTEIN, PUTATIVE-RELATED"/>
    <property type="match status" value="1"/>
</dbReference>
<protein>
    <recommendedName>
        <fullName evidence="2">Reverse transcriptase domain-containing protein</fullName>
    </recommendedName>
</protein>
<accession>A0A1X7UDB0</accession>
<proteinExistence type="predicted"/>
<evidence type="ECO:0008006" key="2">
    <source>
        <dbReference type="Google" id="ProtNLM"/>
    </source>
</evidence>
<dbReference type="EnsemblMetazoa" id="Aqu2.1.25486_001">
    <property type="protein sequence ID" value="Aqu2.1.25486_001"/>
    <property type="gene ID" value="Aqu2.1.25486"/>
</dbReference>
<organism evidence="1">
    <name type="scientific">Amphimedon queenslandica</name>
    <name type="common">Sponge</name>
    <dbReference type="NCBI Taxonomy" id="400682"/>
    <lineage>
        <taxon>Eukaryota</taxon>
        <taxon>Metazoa</taxon>
        <taxon>Porifera</taxon>
        <taxon>Demospongiae</taxon>
        <taxon>Heteroscleromorpha</taxon>
        <taxon>Haplosclerida</taxon>
        <taxon>Niphatidae</taxon>
        <taxon>Amphimedon</taxon>
    </lineage>
</organism>
<dbReference type="eggNOG" id="ENOG502T05G">
    <property type="taxonomic scope" value="Eukaryota"/>
</dbReference>
<dbReference type="AlphaFoldDB" id="A0A1X7UDB0"/>
<evidence type="ECO:0000313" key="1">
    <source>
        <dbReference type="EnsemblMetazoa" id="Aqu2.1.25486_001"/>
    </source>
</evidence>